<evidence type="ECO:0000313" key="2">
    <source>
        <dbReference type="EMBL" id="NJC69950.1"/>
    </source>
</evidence>
<dbReference type="InterPro" id="IPR001387">
    <property type="entry name" value="Cro/C1-type_HTH"/>
</dbReference>
<proteinExistence type="predicted"/>
<dbReference type="PANTHER" id="PTHR19959:SF119">
    <property type="entry name" value="FUNGAL LIPASE-LIKE DOMAIN-CONTAINING PROTEIN"/>
    <property type="match status" value="1"/>
</dbReference>
<dbReference type="SMART" id="SM00530">
    <property type="entry name" value="HTH_XRE"/>
    <property type="match status" value="1"/>
</dbReference>
<dbReference type="Pfam" id="PF13560">
    <property type="entry name" value="HTH_31"/>
    <property type="match status" value="1"/>
</dbReference>
<dbReference type="EMBL" id="JAATVY010000004">
    <property type="protein sequence ID" value="NJC69950.1"/>
    <property type="molecule type" value="Genomic_DNA"/>
</dbReference>
<dbReference type="SMART" id="SM00028">
    <property type="entry name" value="TPR"/>
    <property type="match status" value="6"/>
</dbReference>
<dbReference type="PROSITE" id="PS50943">
    <property type="entry name" value="HTH_CROC1"/>
    <property type="match status" value="1"/>
</dbReference>
<organism evidence="2 3">
    <name type="scientific">Planosporangium thailandense</name>
    <dbReference type="NCBI Taxonomy" id="765197"/>
    <lineage>
        <taxon>Bacteria</taxon>
        <taxon>Bacillati</taxon>
        <taxon>Actinomycetota</taxon>
        <taxon>Actinomycetes</taxon>
        <taxon>Micromonosporales</taxon>
        <taxon>Micromonosporaceae</taxon>
        <taxon>Planosporangium</taxon>
    </lineage>
</organism>
<dbReference type="CDD" id="cd00093">
    <property type="entry name" value="HTH_XRE"/>
    <property type="match status" value="1"/>
</dbReference>
<dbReference type="Pfam" id="PF13374">
    <property type="entry name" value="TPR_10"/>
    <property type="match status" value="1"/>
</dbReference>
<feature type="domain" description="HTH cro/C1-type" evidence="1">
    <location>
        <begin position="33"/>
        <end position="75"/>
    </location>
</feature>
<gene>
    <name evidence="2" type="ORF">HC031_09515</name>
</gene>
<dbReference type="InterPro" id="IPR019734">
    <property type="entry name" value="TPR_rpt"/>
</dbReference>
<dbReference type="InterPro" id="IPR010982">
    <property type="entry name" value="Lambda_DNA-bd_dom_sf"/>
</dbReference>
<keyword evidence="3" id="KW-1185">Reference proteome</keyword>
<name>A0ABX0XXI6_9ACTN</name>
<dbReference type="SUPFAM" id="SSF47413">
    <property type="entry name" value="lambda repressor-like DNA-binding domains"/>
    <property type="match status" value="1"/>
</dbReference>
<accession>A0ABX0XXI6</accession>
<dbReference type="Gene3D" id="1.10.260.40">
    <property type="entry name" value="lambda repressor-like DNA-binding domains"/>
    <property type="match status" value="1"/>
</dbReference>
<dbReference type="Proteomes" id="UP000722989">
    <property type="component" value="Unassembled WGS sequence"/>
</dbReference>
<sequence>MDRDSRSPSYGGARDLMDLWSQLLARKSRPKVRQLARQAQISAGYVSEILGGQKTPSPDVAERLAAALGATPVETRLARFYAERAQDDPKPPARVPVAHYSVQTWSRAVPPAETLIENGMALSALLAERYEVIDFFGRSDQLRELGTWRDGRDDITAKLITGAGGEGKTRLATYFARQSKGWVVAEAFHGTQPHRPGRAVSARRVSQARGLLLIVDYAERWPLTDLLDLVNDPLLATGVPVRILLIARSGGTWWNVLHTRLEKSDVIADHMPLPRIAPGRIDRLAVFDAARDRFAELLGMTEFQGISPPSSLLENAGPGQVLTLHMAALIAVDAKKHGIRPPTDPASFSRHLLERERDHWYAMHDKPQNRLPTPPSVMARAVFAATLTGPHDWDYGISVLNRVGIGSDTSPEQIVDDHAICYPPADELAVLEPLYPDRLAEDFVALQIPGHGVPGPSDPWASRAVQRLLPTLEDPTPTYLPRLVSVLAEAAGRWPHVGRSQLFPLLRTRPRLAFAAGSAALAAVASLPDIDVEVLEAIETEFPSNWHSDVPAGIAAVAQRLTELRLPTTDDRGRAFLYARLGKWLGEAGLYERALACSTKAAEIHREVLERNPRTSAGGLAAALRNQARDLAVFGRHEEALHAAREALRLWQQMPQDDLDVYQHHVGQGFQALSLALSELGRFDEAQAATRSAAEIYEQLAVRDDSFETYLAGALHNLGVDLARTGKYEEAAASGQRAVDIYQRLLPRDGSVEPKLAAALMSLGNHLSALSQQESAVVAGRNAVEIYRRLASKNTAVYGLQLGMSLYNLATTLFGMHERAESLKSAAEALDVLRHLAAADPAAYASSSTMMLAKVGCLFLNAGQFDDASVAIREAIHGPAAHYLRRSKRHSRDFAEALLQFVAICARDRCELPVALDASTEAVRMLESLAKTHPDSTSDLARAKSIVAKLTAAIGSESVG</sequence>
<comment type="caution">
    <text evidence="2">The sequence shown here is derived from an EMBL/GenBank/DDBJ whole genome shotgun (WGS) entry which is preliminary data.</text>
</comment>
<dbReference type="SUPFAM" id="SSF48452">
    <property type="entry name" value="TPR-like"/>
    <property type="match status" value="2"/>
</dbReference>
<dbReference type="RefSeq" id="WP_167924810.1">
    <property type="nucleotide sequence ID" value="NZ_JAATVY010000004.1"/>
</dbReference>
<reference evidence="2 3" key="1">
    <citation type="submission" date="2020-03" db="EMBL/GenBank/DDBJ databases">
        <title>WGS of the type strain of Planosporangium spp.</title>
        <authorList>
            <person name="Thawai C."/>
        </authorList>
    </citation>
    <scope>NUCLEOTIDE SEQUENCE [LARGE SCALE GENOMIC DNA]</scope>
    <source>
        <strain evidence="2 3">TBRC 5610</strain>
    </source>
</reference>
<protein>
    <submittedName>
        <fullName evidence="2">Tetratricopeptide repeat protein</fullName>
    </submittedName>
</protein>
<dbReference type="InterPro" id="IPR011990">
    <property type="entry name" value="TPR-like_helical_dom_sf"/>
</dbReference>
<dbReference type="Gene3D" id="1.25.40.10">
    <property type="entry name" value="Tetratricopeptide repeat domain"/>
    <property type="match status" value="3"/>
</dbReference>
<evidence type="ECO:0000259" key="1">
    <source>
        <dbReference type="PROSITE" id="PS50943"/>
    </source>
</evidence>
<dbReference type="PANTHER" id="PTHR19959">
    <property type="entry name" value="KINESIN LIGHT CHAIN"/>
    <property type="match status" value="1"/>
</dbReference>
<evidence type="ECO:0000313" key="3">
    <source>
        <dbReference type="Proteomes" id="UP000722989"/>
    </source>
</evidence>